<dbReference type="GO" id="GO:0051016">
    <property type="term" value="P:barbed-end actin filament capping"/>
    <property type="evidence" value="ECO:0007669"/>
    <property type="project" value="TreeGrafter"/>
</dbReference>
<keyword evidence="1" id="KW-0677">Repeat</keyword>
<dbReference type="GO" id="GO:0051014">
    <property type="term" value="P:actin filament severing"/>
    <property type="evidence" value="ECO:0007669"/>
    <property type="project" value="TreeGrafter"/>
</dbReference>
<dbReference type="SMART" id="SM00262">
    <property type="entry name" value="GEL"/>
    <property type="match status" value="1"/>
</dbReference>
<dbReference type="GO" id="GO:0008154">
    <property type="term" value="P:actin polymerization or depolymerization"/>
    <property type="evidence" value="ECO:0007669"/>
    <property type="project" value="TreeGrafter"/>
</dbReference>
<dbReference type="GO" id="GO:0005737">
    <property type="term" value="C:cytoplasm"/>
    <property type="evidence" value="ECO:0007669"/>
    <property type="project" value="TreeGrafter"/>
</dbReference>
<dbReference type="AlphaFoldDB" id="A0A0N1IAW2"/>
<dbReference type="Pfam" id="PF00626">
    <property type="entry name" value="Gelsolin"/>
    <property type="match status" value="1"/>
</dbReference>
<dbReference type="InterPro" id="IPR029006">
    <property type="entry name" value="ADF-H/Gelsolin-like_dom_sf"/>
</dbReference>
<accession>A0A0N1IAW2</accession>
<evidence type="ECO:0000313" key="3">
    <source>
        <dbReference type="EMBL" id="KPJ05343.1"/>
    </source>
</evidence>
<organism evidence="3 4">
    <name type="scientific">Papilio xuthus</name>
    <name type="common">Asian swallowtail butterfly</name>
    <dbReference type="NCBI Taxonomy" id="66420"/>
    <lineage>
        <taxon>Eukaryota</taxon>
        <taxon>Metazoa</taxon>
        <taxon>Ecdysozoa</taxon>
        <taxon>Arthropoda</taxon>
        <taxon>Hexapoda</taxon>
        <taxon>Insecta</taxon>
        <taxon>Pterygota</taxon>
        <taxon>Neoptera</taxon>
        <taxon>Endopterygota</taxon>
        <taxon>Lepidoptera</taxon>
        <taxon>Glossata</taxon>
        <taxon>Ditrysia</taxon>
        <taxon>Papilionoidea</taxon>
        <taxon>Papilionidae</taxon>
        <taxon>Papilioninae</taxon>
        <taxon>Papilio</taxon>
    </lineage>
</organism>
<name>A0A0N1IAW2_PAPXU</name>
<protein>
    <submittedName>
        <fullName evidence="3">Villin-1</fullName>
    </submittedName>
</protein>
<dbReference type="Proteomes" id="UP000053268">
    <property type="component" value="Unassembled WGS sequence"/>
</dbReference>
<dbReference type="InterPro" id="IPR007122">
    <property type="entry name" value="Villin/Gelsolin"/>
</dbReference>
<evidence type="ECO:0000259" key="2">
    <source>
        <dbReference type="Pfam" id="PF00626"/>
    </source>
</evidence>
<dbReference type="PANTHER" id="PTHR11977:SF123">
    <property type="entry name" value="GELSOLIN"/>
    <property type="match status" value="1"/>
</dbReference>
<dbReference type="Gene3D" id="3.40.20.10">
    <property type="entry name" value="Severin"/>
    <property type="match status" value="1"/>
</dbReference>
<dbReference type="PANTHER" id="PTHR11977">
    <property type="entry name" value="VILLIN"/>
    <property type="match status" value="1"/>
</dbReference>
<keyword evidence="4" id="KW-1185">Reference proteome</keyword>
<gene>
    <name evidence="3" type="ORF">RR46_01288</name>
</gene>
<dbReference type="EMBL" id="KQ458725">
    <property type="protein sequence ID" value="KPJ05343.1"/>
    <property type="molecule type" value="Genomic_DNA"/>
</dbReference>
<dbReference type="GO" id="GO:0005546">
    <property type="term" value="F:phosphatidylinositol-4,5-bisphosphate binding"/>
    <property type="evidence" value="ECO:0007669"/>
    <property type="project" value="TreeGrafter"/>
</dbReference>
<evidence type="ECO:0000256" key="1">
    <source>
        <dbReference type="ARBA" id="ARBA00022737"/>
    </source>
</evidence>
<dbReference type="GO" id="GO:0051015">
    <property type="term" value="F:actin filament binding"/>
    <property type="evidence" value="ECO:0007669"/>
    <property type="project" value="InterPro"/>
</dbReference>
<dbReference type="STRING" id="66420.A0A0N1IAW2"/>
<proteinExistence type="predicted"/>
<evidence type="ECO:0000313" key="4">
    <source>
        <dbReference type="Proteomes" id="UP000053268"/>
    </source>
</evidence>
<dbReference type="GO" id="GO:0015629">
    <property type="term" value="C:actin cytoskeleton"/>
    <property type="evidence" value="ECO:0007669"/>
    <property type="project" value="TreeGrafter"/>
</dbReference>
<feature type="domain" description="Gelsolin-like" evidence="2">
    <location>
        <begin position="25"/>
        <end position="90"/>
    </location>
</feature>
<dbReference type="InterPro" id="IPR007123">
    <property type="entry name" value="Gelsolin-like_dom"/>
</dbReference>
<sequence>MSENWIQPKLYKGIVKSETLMLFEEIPNFKQTDLSQDSVFVLDMGDELFVWVGEDVSELERKAHLVPLKSKFSKNWYVIMTKQGLEPESFKKSFGKWQPELLQKLRNSDDEEKYDALNFNEIDD</sequence>
<dbReference type="SUPFAM" id="SSF55753">
    <property type="entry name" value="Actin depolymerizing proteins"/>
    <property type="match status" value="1"/>
</dbReference>
<reference evidence="3 4" key="1">
    <citation type="journal article" date="2015" name="Nat. Commun.">
        <title>Outbred genome sequencing and CRISPR/Cas9 gene editing in butterflies.</title>
        <authorList>
            <person name="Li X."/>
            <person name="Fan D."/>
            <person name="Zhang W."/>
            <person name="Liu G."/>
            <person name="Zhang L."/>
            <person name="Zhao L."/>
            <person name="Fang X."/>
            <person name="Chen L."/>
            <person name="Dong Y."/>
            <person name="Chen Y."/>
            <person name="Ding Y."/>
            <person name="Zhao R."/>
            <person name="Feng M."/>
            <person name="Zhu Y."/>
            <person name="Feng Y."/>
            <person name="Jiang X."/>
            <person name="Zhu D."/>
            <person name="Xiang H."/>
            <person name="Feng X."/>
            <person name="Li S."/>
            <person name="Wang J."/>
            <person name="Zhang G."/>
            <person name="Kronforst M.R."/>
            <person name="Wang W."/>
        </authorList>
    </citation>
    <scope>NUCLEOTIDE SEQUENCE [LARGE SCALE GENOMIC DNA]</scope>
    <source>
        <strain evidence="3">Ya'a_city_454_Px</strain>
        <tissue evidence="3">Whole body</tissue>
    </source>
</reference>